<keyword evidence="2" id="KW-1185">Reference proteome</keyword>
<accession>A0A1M7R9M8</accession>
<proteinExistence type="predicted"/>
<reference evidence="1 2" key="1">
    <citation type="submission" date="2016-11" db="EMBL/GenBank/DDBJ databases">
        <authorList>
            <person name="Jaros S."/>
            <person name="Januszkiewicz K."/>
            <person name="Wedrychowicz H."/>
        </authorList>
    </citation>
    <scope>NUCLEOTIDE SEQUENCE [LARGE SCALE GENOMIC DNA]</scope>
    <source>
        <strain evidence="1 2">DSM 46144</strain>
    </source>
</reference>
<dbReference type="AlphaFoldDB" id="A0A1M7R9M8"/>
<evidence type="ECO:0000313" key="1">
    <source>
        <dbReference type="EMBL" id="SHN43045.1"/>
    </source>
</evidence>
<sequence length="58" mass="6207">MSRVLTYLPATGLTAIDELDTGERGEPEPAGLTLAAWIRAIPKTDGAGPERTRPTDTR</sequence>
<dbReference type="RefSeq" id="WP_178379990.1">
    <property type="nucleotide sequence ID" value="NZ_FRCS01000009.1"/>
</dbReference>
<evidence type="ECO:0000313" key="2">
    <source>
        <dbReference type="Proteomes" id="UP000184440"/>
    </source>
</evidence>
<protein>
    <submittedName>
        <fullName evidence="1">Uncharacterized protein</fullName>
    </submittedName>
</protein>
<organism evidence="1 2">
    <name type="scientific">Cryptosporangium aurantiacum</name>
    <dbReference type="NCBI Taxonomy" id="134849"/>
    <lineage>
        <taxon>Bacteria</taxon>
        <taxon>Bacillati</taxon>
        <taxon>Actinomycetota</taxon>
        <taxon>Actinomycetes</taxon>
        <taxon>Cryptosporangiales</taxon>
        <taxon>Cryptosporangiaceae</taxon>
        <taxon>Cryptosporangium</taxon>
    </lineage>
</organism>
<dbReference type="EMBL" id="FRCS01000009">
    <property type="protein sequence ID" value="SHN43045.1"/>
    <property type="molecule type" value="Genomic_DNA"/>
</dbReference>
<dbReference type="Proteomes" id="UP000184440">
    <property type="component" value="Unassembled WGS sequence"/>
</dbReference>
<gene>
    <name evidence="1" type="ORF">SAMN05443668_1094</name>
</gene>
<dbReference type="STRING" id="134849.SAMN05443668_1094"/>
<name>A0A1M7R9M8_9ACTN</name>